<organism evidence="7 8">
    <name type="scientific">Romboutsia maritimum</name>
    <dbReference type="NCBI Taxonomy" id="2020948"/>
    <lineage>
        <taxon>Bacteria</taxon>
        <taxon>Bacillati</taxon>
        <taxon>Bacillota</taxon>
        <taxon>Clostridia</taxon>
        <taxon>Peptostreptococcales</taxon>
        <taxon>Peptostreptococcaceae</taxon>
        <taxon>Romboutsia</taxon>
    </lineage>
</organism>
<dbReference type="OrthoDB" id="9815663at2"/>
<comment type="similarity">
    <text evidence="2">Belongs to the glycosyltransferase 28 family.</text>
</comment>
<feature type="domain" description="Glycosyl transferase family 28 C-terminal" evidence="5">
    <location>
        <begin position="241"/>
        <end position="343"/>
    </location>
</feature>
<gene>
    <name evidence="7" type="ORF">CHF27_000515</name>
</gene>
<name>A0A371IW60_9FIRM</name>
<dbReference type="InterPro" id="IPR009695">
    <property type="entry name" value="Diacylglyc_glucosyltr_N"/>
</dbReference>
<evidence type="ECO:0000256" key="4">
    <source>
        <dbReference type="ARBA" id="ARBA00022679"/>
    </source>
</evidence>
<evidence type="ECO:0000313" key="7">
    <source>
        <dbReference type="EMBL" id="RDY24715.1"/>
    </source>
</evidence>
<dbReference type="AlphaFoldDB" id="A0A371IW60"/>
<keyword evidence="8" id="KW-1185">Reference proteome</keyword>
<evidence type="ECO:0000256" key="3">
    <source>
        <dbReference type="ARBA" id="ARBA00022676"/>
    </source>
</evidence>
<keyword evidence="3" id="KW-0328">Glycosyltransferase</keyword>
<protein>
    <submittedName>
        <fullName evidence="7">Galactosyldiacylglycerol synthase</fullName>
    </submittedName>
</protein>
<evidence type="ECO:0000256" key="1">
    <source>
        <dbReference type="ARBA" id="ARBA00004370"/>
    </source>
</evidence>
<dbReference type="Gene3D" id="3.40.50.2000">
    <property type="entry name" value="Glycogen Phosphorylase B"/>
    <property type="match status" value="2"/>
</dbReference>
<dbReference type="Pfam" id="PF04101">
    <property type="entry name" value="Glyco_tran_28_C"/>
    <property type="match status" value="1"/>
</dbReference>
<evidence type="ECO:0000256" key="2">
    <source>
        <dbReference type="ARBA" id="ARBA00006962"/>
    </source>
</evidence>
<feature type="domain" description="Diacylglycerol glucosyltransferase N-terminal" evidence="6">
    <location>
        <begin position="37"/>
        <end position="200"/>
    </location>
</feature>
<proteinExistence type="inferred from homology"/>
<comment type="caution">
    <text evidence="7">The sequence shown here is derived from an EMBL/GenBank/DDBJ whole genome shotgun (WGS) entry which is preliminary data.</text>
</comment>
<evidence type="ECO:0000259" key="6">
    <source>
        <dbReference type="Pfam" id="PF06925"/>
    </source>
</evidence>
<dbReference type="PANTHER" id="PTHR43025:SF3">
    <property type="entry name" value="MONOGALACTOSYLDIACYLGLYCEROL SYNTHASE 1, CHLOROPLASTIC"/>
    <property type="match status" value="1"/>
</dbReference>
<reference evidence="7 8" key="1">
    <citation type="journal article" date="2017" name="Genome Announc.">
        <title>Draft Genome Sequence of Romboutsia maritimum sp. nov. Strain CCRI-22766(T), Isolated from Coastal Estuarine Mud.</title>
        <authorList>
            <person name="Maheux A.F."/>
            <person name="Boudreau D.K."/>
            <person name="Berube E."/>
            <person name="Boissinot M."/>
            <person name="Raymond F."/>
            <person name="Brodeur S."/>
            <person name="Corbeil J."/>
            <person name="Brightwell G."/>
            <person name="Broda D."/>
            <person name="Omar R.F."/>
            <person name="Bergeron M.G."/>
        </authorList>
    </citation>
    <scope>NUCLEOTIDE SEQUENCE [LARGE SCALE GENOMIC DNA]</scope>
    <source>
        <strain evidence="7 8">CCRI-22766</strain>
    </source>
</reference>
<dbReference type="Pfam" id="PF06925">
    <property type="entry name" value="MGDG_synth"/>
    <property type="match status" value="1"/>
</dbReference>
<dbReference type="SUPFAM" id="SSF53756">
    <property type="entry name" value="UDP-Glycosyltransferase/glycogen phosphorylase"/>
    <property type="match status" value="1"/>
</dbReference>
<dbReference type="GO" id="GO:0016758">
    <property type="term" value="F:hexosyltransferase activity"/>
    <property type="evidence" value="ECO:0007669"/>
    <property type="project" value="InterPro"/>
</dbReference>
<evidence type="ECO:0000259" key="5">
    <source>
        <dbReference type="Pfam" id="PF04101"/>
    </source>
</evidence>
<dbReference type="InterPro" id="IPR050519">
    <property type="entry name" value="Glycosyltransf_28_UgtP"/>
</dbReference>
<comment type="subcellular location">
    <subcellularLocation>
        <location evidence="1">Membrane</location>
    </subcellularLocation>
</comment>
<evidence type="ECO:0000313" key="8">
    <source>
        <dbReference type="Proteomes" id="UP000243494"/>
    </source>
</evidence>
<accession>A0A371IW60</accession>
<dbReference type="GO" id="GO:0009247">
    <property type="term" value="P:glycolipid biosynthetic process"/>
    <property type="evidence" value="ECO:0007669"/>
    <property type="project" value="InterPro"/>
</dbReference>
<dbReference type="Proteomes" id="UP000243494">
    <property type="component" value="Unassembled WGS sequence"/>
</dbReference>
<keyword evidence="4" id="KW-0808">Transferase</keyword>
<dbReference type="PANTHER" id="PTHR43025">
    <property type="entry name" value="MONOGALACTOSYLDIACYLGLYCEROL SYNTHASE"/>
    <property type="match status" value="1"/>
</dbReference>
<dbReference type="GO" id="GO:0016020">
    <property type="term" value="C:membrane"/>
    <property type="evidence" value="ECO:0007669"/>
    <property type="project" value="UniProtKB-SubCell"/>
</dbReference>
<sequence>MYNTINNILFINRGDILIDTNKCKTILILTAQFGAGHISAAKAIKDYILEQDNSYNVIIQNFINASIPKMNKPMVKLYENNTKYTPELYNYYYYLKKSFDPRYDIFHRIYTPKLSEYILEIKPDLIISTFPLAAACVHNFKEKHTEIKIPNLTVITDVVDSLEWVYSNTDMYFVASSEIKNRFVQKGINPDNIKVTGVPVNKNFYTTTKVTNPDKYRLLLLGGGRGLFDVDEDFMYWIDEFLENYKNIIDVTIVTGKNYKLYEHLTEKKPLSNIKVLGFVNDMHNLIKDYDLMITKPGGATLFEAILSQTPVIVKVPKVGQEIENARFIIDKGVGIIYSDDNDLKNIFNSLASGEFDTFISFMQNNISQFKSLINTDKIGEYILELINSK</sequence>
<dbReference type="EMBL" id="NOJZ02000001">
    <property type="protein sequence ID" value="RDY24715.1"/>
    <property type="molecule type" value="Genomic_DNA"/>
</dbReference>
<dbReference type="InterPro" id="IPR007235">
    <property type="entry name" value="Glyco_trans_28_C"/>
</dbReference>